<dbReference type="SUPFAM" id="SSF50386">
    <property type="entry name" value="STI-like"/>
    <property type="match status" value="1"/>
</dbReference>
<evidence type="ECO:0000256" key="1">
    <source>
        <dbReference type="ARBA" id="ARBA00005440"/>
    </source>
</evidence>
<dbReference type="PANTHER" id="PTHR33107:SF81">
    <property type="entry name" value="TRYPSIN INHIBITOR A"/>
    <property type="match status" value="1"/>
</dbReference>
<dbReference type="EMBL" id="PJQY01002132">
    <property type="protein sequence ID" value="PQP96223.1"/>
    <property type="molecule type" value="Genomic_DNA"/>
</dbReference>
<feature type="chain" id="PRO_5016350895" evidence="3">
    <location>
        <begin position="20"/>
        <end position="210"/>
    </location>
</feature>
<accession>A0A314XXW0</accession>
<name>A0A314XXW0_PRUYE</name>
<dbReference type="OrthoDB" id="1918435at2759"/>
<keyword evidence="3" id="KW-0732">Signal</keyword>
<comment type="similarity">
    <text evidence="1">Belongs to the protease inhibitor I3 (leguminous Kunitz-type inhibitor) family.</text>
</comment>
<comment type="caution">
    <text evidence="4">The sequence shown here is derived from an EMBL/GenBank/DDBJ whole genome shotgun (WGS) entry which is preliminary data.</text>
</comment>
<organism evidence="4 5">
    <name type="scientific">Prunus yedoensis var. nudiflora</name>
    <dbReference type="NCBI Taxonomy" id="2094558"/>
    <lineage>
        <taxon>Eukaryota</taxon>
        <taxon>Viridiplantae</taxon>
        <taxon>Streptophyta</taxon>
        <taxon>Embryophyta</taxon>
        <taxon>Tracheophyta</taxon>
        <taxon>Spermatophyta</taxon>
        <taxon>Magnoliopsida</taxon>
        <taxon>eudicotyledons</taxon>
        <taxon>Gunneridae</taxon>
        <taxon>Pentapetalae</taxon>
        <taxon>rosids</taxon>
        <taxon>fabids</taxon>
        <taxon>Rosales</taxon>
        <taxon>Rosaceae</taxon>
        <taxon>Amygdaloideae</taxon>
        <taxon>Amygdaleae</taxon>
        <taxon>Prunus</taxon>
    </lineage>
</organism>
<sequence>MMSMKLIGSLSCCLWLVMAIATVAQTSDDSNAPVLDTSGQALQVGVEYYIKPAITDNGGRFTLINRNDSCPLYVGQENVSGPEGYPVTFAPFVEGETVVREARDQKITFSAFTICAQSTAWKLGETDEVTQRRLIVTGEDQNQGIAGPARNYFRVNKQAAPEGVYNLEWCPTELCPTCRFICGSAGALVENGKRLIALDGSVLPVVFERA</sequence>
<evidence type="ECO:0000313" key="4">
    <source>
        <dbReference type="EMBL" id="PQP96223.1"/>
    </source>
</evidence>
<gene>
    <name evidence="4" type="ORF">Pyn_31963</name>
</gene>
<dbReference type="STRING" id="2094558.A0A314XXW0"/>
<dbReference type="Pfam" id="PF00197">
    <property type="entry name" value="Kunitz_legume"/>
    <property type="match status" value="1"/>
</dbReference>
<dbReference type="Proteomes" id="UP000250321">
    <property type="component" value="Unassembled WGS sequence"/>
</dbReference>
<keyword evidence="5" id="KW-1185">Reference proteome</keyword>
<reference evidence="4 5" key="1">
    <citation type="submission" date="2018-02" db="EMBL/GenBank/DDBJ databases">
        <title>Draft genome of wild Prunus yedoensis var. nudiflora.</title>
        <authorList>
            <person name="Baek S."/>
            <person name="Kim J.-H."/>
            <person name="Choi K."/>
            <person name="Kim G.-B."/>
            <person name="Cho A."/>
            <person name="Jang H."/>
            <person name="Shin C.-H."/>
            <person name="Yu H.-J."/>
            <person name="Mun J.-H."/>
        </authorList>
    </citation>
    <scope>NUCLEOTIDE SEQUENCE [LARGE SCALE GENOMIC DNA]</scope>
    <source>
        <strain evidence="5">cv. Jeju island</strain>
        <tissue evidence="4">Leaf</tissue>
    </source>
</reference>
<evidence type="ECO:0000256" key="2">
    <source>
        <dbReference type="ARBA" id="ARBA00023157"/>
    </source>
</evidence>
<proteinExistence type="inferred from homology"/>
<dbReference type="AlphaFoldDB" id="A0A314XXW0"/>
<dbReference type="InterPro" id="IPR011065">
    <property type="entry name" value="Kunitz_inhibitor_STI-like_sf"/>
</dbReference>
<dbReference type="GO" id="GO:0004866">
    <property type="term" value="F:endopeptidase inhibitor activity"/>
    <property type="evidence" value="ECO:0007669"/>
    <property type="project" value="InterPro"/>
</dbReference>
<dbReference type="Gene3D" id="2.80.10.50">
    <property type="match status" value="1"/>
</dbReference>
<dbReference type="SMART" id="SM00452">
    <property type="entry name" value="STI"/>
    <property type="match status" value="1"/>
</dbReference>
<dbReference type="PANTHER" id="PTHR33107">
    <property type="entry name" value="KUNITZ TRYPSIN INHIBITOR 2"/>
    <property type="match status" value="1"/>
</dbReference>
<evidence type="ECO:0000313" key="5">
    <source>
        <dbReference type="Proteomes" id="UP000250321"/>
    </source>
</evidence>
<keyword evidence="2" id="KW-1015">Disulfide bond</keyword>
<protein>
    <submittedName>
        <fullName evidence="4">Alpha-amylase/subtilisin inhibitor-like</fullName>
    </submittedName>
</protein>
<evidence type="ECO:0000256" key="3">
    <source>
        <dbReference type="SAM" id="SignalP"/>
    </source>
</evidence>
<feature type="signal peptide" evidence="3">
    <location>
        <begin position="1"/>
        <end position="19"/>
    </location>
</feature>
<dbReference type="InterPro" id="IPR002160">
    <property type="entry name" value="Prot_inh_Kunz-lg"/>
</dbReference>
<dbReference type="PRINTS" id="PR00291">
    <property type="entry name" value="KUNITZINHBTR"/>
</dbReference>
<dbReference type="CDD" id="cd23367">
    <property type="entry name" value="beta-trefoil_STI_KPI104-like"/>
    <property type="match status" value="1"/>
</dbReference>